<reference evidence="5" key="1">
    <citation type="submission" date="2022-09" db="EMBL/GenBank/DDBJ databases">
        <title>Enrichment on poylsaccharides allowed isolation of novel metabolic and taxonomic groups of Haloarchaea.</title>
        <authorList>
            <person name="Sorokin D.Y."/>
            <person name="Elcheninov A.G."/>
            <person name="Khizhniak T.V."/>
            <person name="Kolganova T.V."/>
            <person name="Kublanov I.V."/>
        </authorList>
    </citation>
    <scope>NUCLEOTIDE SEQUENCE</scope>
    <source>
        <strain evidence="5">AArc-xg1-1</strain>
    </source>
</reference>
<dbReference type="AlphaFoldDB" id="A0AAP3E2W9"/>
<evidence type="ECO:0000313" key="6">
    <source>
        <dbReference type="Proteomes" id="UP001321018"/>
    </source>
</evidence>
<evidence type="ECO:0000256" key="4">
    <source>
        <dbReference type="SAM" id="MobiDB-lite"/>
    </source>
</evidence>
<dbReference type="RefSeq" id="WP_338004269.1">
    <property type="nucleotide sequence ID" value="NZ_JAOPKA010000008.1"/>
</dbReference>
<dbReference type="HAMAP" id="MF_01384">
    <property type="entry name" value="UreD"/>
    <property type="match status" value="1"/>
</dbReference>
<dbReference type="EMBL" id="JAOPKA010000008">
    <property type="protein sequence ID" value="MCU4742447.1"/>
    <property type="molecule type" value="Genomic_DNA"/>
</dbReference>
<proteinExistence type="inferred from homology"/>
<organism evidence="5 6">
    <name type="scientific">Natronoglomus mannanivorans</name>
    <dbReference type="NCBI Taxonomy" id="2979990"/>
    <lineage>
        <taxon>Archaea</taxon>
        <taxon>Methanobacteriati</taxon>
        <taxon>Methanobacteriota</taxon>
        <taxon>Stenosarchaea group</taxon>
        <taxon>Halobacteria</taxon>
        <taxon>Halobacteriales</taxon>
        <taxon>Natrialbaceae</taxon>
        <taxon>Natronoglomus</taxon>
    </lineage>
</organism>
<comment type="function">
    <text evidence="3">Required for maturation of urease via the functional incorporation of the urease nickel metallocenter.</text>
</comment>
<keyword evidence="2 3" id="KW-0143">Chaperone</keyword>
<dbReference type="PANTHER" id="PTHR33643:SF1">
    <property type="entry name" value="UREASE ACCESSORY PROTEIN D"/>
    <property type="match status" value="1"/>
</dbReference>
<feature type="region of interest" description="Disordered" evidence="4">
    <location>
        <begin position="263"/>
        <end position="292"/>
    </location>
</feature>
<comment type="caution">
    <text evidence="5">The sequence shown here is derived from an EMBL/GenBank/DDBJ whole genome shotgun (WGS) entry which is preliminary data.</text>
</comment>
<dbReference type="PANTHER" id="PTHR33643">
    <property type="entry name" value="UREASE ACCESSORY PROTEIN D"/>
    <property type="match status" value="1"/>
</dbReference>
<evidence type="ECO:0000256" key="1">
    <source>
        <dbReference type="ARBA" id="ARBA00007177"/>
    </source>
</evidence>
<feature type="region of interest" description="Disordered" evidence="4">
    <location>
        <begin position="1"/>
        <end position="43"/>
    </location>
</feature>
<dbReference type="InterPro" id="IPR002669">
    <property type="entry name" value="UreD"/>
</dbReference>
<evidence type="ECO:0000256" key="2">
    <source>
        <dbReference type="ARBA" id="ARBA00023186"/>
    </source>
</evidence>
<gene>
    <name evidence="3" type="primary">ureD</name>
    <name evidence="5" type="ORF">OB960_13685</name>
</gene>
<dbReference type="Proteomes" id="UP001321018">
    <property type="component" value="Unassembled WGS sequence"/>
</dbReference>
<accession>A0AAP3E2W9</accession>
<comment type="similarity">
    <text evidence="1 3">Belongs to the UreD family.</text>
</comment>
<dbReference type="GO" id="GO:0005737">
    <property type="term" value="C:cytoplasm"/>
    <property type="evidence" value="ECO:0007669"/>
    <property type="project" value="UniProtKB-SubCell"/>
</dbReference>
<comment type="subunit">
    <text evidence="3">UreD, UreF and UreG form a complex that acts as a GTP-hydrolysis-dependent molecular chaperone, activating the urease apoprotein by helping to assemble the nickel containing metallocenter of UreC. The UreE protein probably delivers the nickel.</text>
</comment>
<comment type="subcellular location">
    <subcellularLocation>
        <location evidence="3">Cytoplasm</location>
    </subcellularLocation>
</comment>
<evidence type="ECO:0000313" key="5">
    <source>
        <dbReference type="EMBL" id="MCU4742447.1"/>
    </source>
</evidence>
<keyword evidence="3" id="KW-0996">Nickel insertion</keyword>
<evidence type="ECO:0000256" key="3">
    <source>
        <dbReference type="HAMAP-Rule" id="MF_01384"/>
    </source>
</evidence>
<sequence>MSECSRTEADGRKRTGRPSIPPAFEAYGDEALPQAPAAGPGKNGVLEATLAREGSGDDGGETRLTYDHVKVPYHLTGTLATDPVPGLTTLVAQEPTGGVAQGDRHRIEIDARSGARAHVTTQGATKVHSMNANYAHLDADLRAGPGAYLEYLPGPTILNEDSRCLQTLSVELADDAVVIVGDVLVPDGLSDHEAFGFDHYQTRVEARHDGRLVCADTVDLRPAQREPRDPASVGEYEVVGTLYVFAPGEPVDDVADRIHDRLEAVESSGSAETTGESDEGRERDEQAQAQAQGIHAGVSTLAYDAGVVVRVLGTREADVTSAIREAWDETRRTTLGVGAPADRRY</sequence>
<name>A0AAP3E2W9_9EURY</name>
<dbReference type="GO" id="GO:0016151">
    <property type="term" value="F:nickel cation binding"/>
    <property type="evidence" value="ECO:0007669"/>
    <property type="project" value="UniProtKB-UniRule"/>
</dbReference>
<feature type="compositionally biased region" description="Basic and acidic residues" evidence="4">
    <location>
        <begin position="1"/>
        <end position="13"/>
    </location>
</feature>
<keyword evidence="3" id="KW-0963">Cytoplasm</keyword>
<dbReference type="Pfam" id="PF01774">
    <property type="entry name" value="UreD"/>
    <property type="match status" value="1"/>
</dbReference>
<protein>
    <recommendedName>
        <fullName evidence="3">Urease accessory protein UreD</fullName>
    </recommendedName>
</protein>